<feature type="region of interest" description="Disordered" evidence="1">
    <location>
        <begin position="385"/>
        <end position="404"/>
    </location>
</feature>
<feature type="non-terminal residue" evidence="2">
    <location>
        <position position="462"/>
    </location>
</feature>
<dbReference type="Pfam" id="PF06937">
    <property type="entry name" value="EURL"/>
    <property type="match status" value="2"/>
</dbReference>
<evidence type="ECO:0000313" key="3">
    <source>
        <dbReference type="Proteomes" id="UP001166093"/>
    </source>
</evidence>
<proteinExistence type="predicted"/>
<protein>
    <submittedName>
        <fullName evidence="2">EURL protein</fullName>
    </submittedName>
</protein>
<feature type="non-terminal residue" evidence="2">
    <location>
        <position position="1"/>
    </location>
</feature>
<gene>
    <name evidence="2" type="primary">Eurl</name>
    <name evidence="2" type="ORF">GTO93_0004353</name>
</gene>
<dbReference type="PANTHER" id="PTHR15961">
    <property type="entry name" value="PROTEIN EURL HOMOLOG"/>
    <property type="match status" value="1"/>
</dbReference>
<comment type="caution">
    <text evidence="2">The sequence shown here is derived from an EMBL/GenBank/DDBJ whole genome shotgun (WGS) entry which is preliminary data.</text>
</comment>
<organism evidence="2 3">
    <name type="scientific">Polyodon spathula</name>
    <name type="common">North American paddlefish</name>
    <name type="synonym">Squalus spathula</name>
    <dbReference type="NCBI Taxonomy" id="7913"/>
    <lineage>
        <taxon>Eukaryota</taxon>
        <taxon>Metazoa</taxon>
        <taxon>Chordata</taxon>
        <taxon>Craniata</taxon>
        <taxon>Vertebrata</taxon>
        <taxon>Euteleostomi</taxon>
        <taxon>Actinopterygii</taxon>
        <taxon>Chondrostei</taxon>
        <taxon>Acipenseriformes</taxon>
        <taxon>Polyodontidae</taxon>
        <taxon>Polyodon</taxon>
    </lineage>
</organism>
<reference evidence="2" key="1">
    <citation type="journal article" date="2021" name="Cell">
        <title>Tracing the genetic footprints of vertebrate landing in non-teleost ray-finned fishes.</title>
        <authorList>
            <person name="Bi X."/>
            <person name="Wang K."/>
            <person name="Yang L."/>
            <person name="Pan H."/>
            <person name="Jiang H."/>
            <person name="Wei Q."/>
            <person name="Fang M."/>
            <person name="Yu H."/>
            <person name="Zhu C."/>
            <person name="Cai Y."/>
            <person name="He Y."/>
            <person name="Gan X."/>
            <person name="Zeng H."/>
            <person name="Yu D."/>
            <person name="Zhu Y."/>
            <person name="Jiang H."/>
            <person name="Qiu Q."/>
            <person name="Yang H."/>
            <person name="Zhang Y.E."/>
            <person name="Wang W."/>
            <person name="Zhu M."/>
            <person name="He S."/>
            <person name="Zhang G."/>
        </authorList>
    </citation>
    <scope>NUCLEOTIDE SEQUENCE</scope>
    <source>
        <strain evidence="2">Pddl_001</strain>
    </source>
</reference>
<name>A0ABS2XZ54_POLSP</name>
<dbReference type="InterPro" id="IPR009704">
    <property type="entry name" value="EURL_prot"/>
</dbReference>
<dbReference type="PANTHER" id="PTHR15961:SF3">
    <property type="entry name" value="PROTEIN EURL HOMOLOG"/>
    <property type="match status" value="1"/>
</dbReference>
<accession>A0ABS2XZ54</accession>
<evidence type="ECO:0000256" key="1">
    <source>
        <dbReference type="SAM" id="MobiDB-lite"/>
    </source>
</evidence>
<feature type="region of interest" description="Disordered" evidence="1">
    <location>
        <begin position="193"/>
        <end position="214"/>
    </location>
</feature>
<dbReference type="Proteomes" id="UP001166093">
    <property type="component" value="Unassembled WGS sequence"/>
</dbReference>
<keyword evidence="3" id="KW-1185">Reference proteome</keyword>
<evidence type="ECO:0000313" key="2">
    <source>
        <dbReference type="EMBL" id="MBN3279283.1"/>
    </source>
</evidence>
<dbReference type="EMBL" id="JAAWVQ010087686">
    <property type="protein sequence ID" value="MBN3279283.1"/>
    <property type="molecule type" value="Genomic_DNA"/>
</dbReference>
<sequence length="462" mass="51181">MSEEELFVNIDLNDDDVCSICKVETDAGTLSFCHVCFQLSIEGMTRSTLLHSRSSRGHRDCFEKYHLIANQKFSRAKVSTSAYEGVKNVLSQKMSWIIQYALNKDCAEEEGTQRGSRQLLCYTPQGDRMLVPQAEAPVPRYAPRWDRGSGAGLPDYTTAMLKCGSTSGLRLGVPAGPGSSLCSGSVLWASQAEKQPGEASDSMQRRHKHHGREQLSTMSIEELVQLNEKLLQQIQGMTRSTLLHSRSSRGHRDCFEKYHLIANQKFSRAKVSTSAYEGVKNVLSQKMSWIIQYALNKDCAEEEGTQRGSRQLLCYTPQGDRMLVPQAEAPVPRYAPRWDRGSGAGLPDYTTAMLKCGSTSGLRLGVPAGPGSSLCSGSVLWASQAEKQPGEASDSMQRRHKHHGREQLVFEELSQAVQEKDSLSSERHVRHIAIEQLFKNGSKLPWLPIGRAGTKTSNTTVE</sequence>